<name>A0A3S9T1I4_9FIRM</name>
<evidence type="ECO:0000313" key="2">
    <source>
        <dbReference type="Proteomes" id="UP000267250"/>
    </source>
</evidence>
<evidence type="ECO:0000313" key="1">
    <source>
        <dbReference type="EMBL" id="AZR74428.1"/>
    </source>
</evidence>
<dbReference type="AlphaFoldDB" id="A0A3S9T1I4"/>
<organism evidence="1 2">
    <name type="scientific">Anoxybacter fermentans</name>
    <dbReference type="NCBI Taxonomy" id="1323375"/>
    <lineage>
        <taxon>Bacteria</taxon>
        <taxon>Bacillati</taxon>
        <taxon>Bacillota</taxon>
        <taxon>Clostridia</taxon>
        <taxon>Halanaerobiales</taxon>
        <taxon>Anoxybacter</taxon>
    </lineage>
</organism>
<keyword evidence="2" id="KW-1185">Reference proteome</keyword>
<accession>A0A3S9T1I4</accession>
<dbReference type="Proteomes" id="UP000267250">
    <property type="component" value="Chromosome"/>
</dbReference>
<proteinExistence type="predicted"/>
<dbReference type="KEGG" id="aft:BBF96_14160"/>
<dbReference type="OrthoDB" id="9773411at2"/>
<protein>
    <submittedName>
        <fullName evidence="1">Uncharacterized protein</fullName>
    </submittedName>
</protein>
<gene>
    <name evidence="1" type="ORF">BBF96_14160</name>
</gene>
<dbReference type="RefSeq" id="WP_127017787.1">
    <property type="nucleotide sequence ID" value="NZ_CP016379.1"/>
</dbReference>
<reference evidence="1 2" key="1">
    <citation type="submission" date="2016-07" db="EMBL/GenBank/DDBJ databases">
        <title>Genome and transcriptome analysis of iron-reducing fermentative bacteria Anoxybacter fermentans.</title>
        <authorList>
            <person name="Zeng X."/>
            <person name="Shao Z."/>
        </authorList>
    </citation>
    <scope>NUCLEOTIDE SEQUENCE [LARGE SCALE GENOMIC DNA]</scope>
    <source>
        <strain evidence="1 2">DY22613</strain>
    </source>
</reference>
<sequence>MKARIAVIILLLIQVLFPIQVMALELTYEGQENFWASLNLTVFEDEVTGERLYEEDWSFSHSLEVSFQGEDDDGYLKGYFTDNPQMMDQIFLDLSLGKFKLQWDKFEKAFFIPTWFNPEQTFYGLRFSYTDEIDRVDLIGLKAKNYFREEDLVLNPGDESVGISLKHYPVVMDSVRIWLNGEELQYGVDYYFDYLSGVIFLQFPIFKTSHLHIQYLEEGEKYRVLGGRYNRHLNEKLISGIVFLKTQGKEMNQNLLGSEWLYKPSPWWLIELDTGLIYKEGVPLNLNWRLAHQFNWPNLNFTVDYQVIKDNFQSLLYKGFEGKSLNLSGQYQSEKTVIRHHKNYNWSLNDQLIEQNSELEFIWIDSQWIPYLYYFQHKEGELITEHGIAELGYQTDLVHKDGSLIYLLGIDVKTSFEKEKSFEPYFGIKYQRDPDRSIGARIYGKEGIRFNQLVISGCWMQDSLNWKGELNYNSEYYRMEHELAWTGLPVDITLNLLANRYITGVNGEQNDFNLDLNLDFTAWAELETRLRLGLYKEEKDGVNTVIYQLGGERAINPRLVGYGEIDLAGAERSYTGGVRGTNKAMDYDVNYTYSETLLDGERMQRNKVGFSVGTMDLFTLSLELEVDNQRHWWSGLDLNYSILPNVDLGVHYTGEKLFLNNHHITLQTVYHF</sequence>
<dbReference type="EMBL" id="CP016379">
    <property type="protein sequence ID" value="AZR74428.1"/>
    <property type="molecule type" value="Genomic_DNA"/>
</dbReference>